<gene>
    <name evidence="1" type="ORF">KTC_65440</name>
</gene>
<organism evidence="1">
    <name type="scientific">Thermosporothrix sp. COM3</name>
    <dbReference type="NCBI Taxonomy" id="2490863"/>
    <lineage>
        <taxon>Bacteria</taxon>
        <taxon>Bacillati</taxon>
        <taxon>Chloroflexota</taxon>
        <taxon>Ktedonobacteria</taxon>
        <taxon>Ktedonobacterales</taxon>
        <taxon>Thermosporotrichaceae</taxon>
        <taxon>Thermosporothrix</taxon>
    </lineage>
</organism>
<name>A0A455STP3_9CHLR</name>
<proteinExistence type="predicted"/>
<dbReference type="EMBL" id="AP019376">
    <property type="protein sequence ID" value="BBH91793.1"/>
    <property type="molecule type" value="Genomic_DNA"/>
</dbReference>
<dbReference type="AlphaFoldDB" id="A0A455STP3"/>
<reference evidence="1" key="1">
    <citation type="submission" date="2018-12" db="EMBL/GenBank/DDBJ databases">
        <title>Novel natural products biosynthetic potential of the class Ktedonobacteria.</title>
        <authorList>
            <person name="Zheng Y."/>
            <person name="Saitou A."/>
            <person name="Wang C.M."/>
            <person name="Toyoda A."/>
            <person name="Minakuchi Y."/>
            <person name="Sekiguchi Y."/>
            <person name="Ueda K."/>
            <person name="Takano H."/>
            <person name="Sakai Y."/>
            <person name="Yokota A."/>
            <person name="Yabe S."/>
        </authorList>
    </citation>
    <scope>NUCLEOTIDE SEQUENCE</scope>
    <source>
        <strain evidence="1">COM3</strain>
    </source>
</reference>
<sequence length="63" mass="7267">MPHISRADCFQNITCSLQYVLTTECVLVSTEERKEKFLLKKGWKVSVFGERLDHLVSQAERAP</sequence>
<accession>A0A455STP3</accession>
<protein>
    <submittedName>
        <fullName evidence="1">Uncharacterized protein</fullName>
    </submittedName>
</protein>
<evidence type="ECO:0000313" key="1">
    <source>
        <dbReference type="EMBL" id="BBH91793.1"/>
    </source>
</evidence>